<evidence type="ECO:0000256" key="10">
    <source>
        <dbReference type="ARBA" id="ARBA00023065"/>
    </source>
</evidence>
<keyword evidence="9 13" id="KW-1133">Transmembrane helix</keyword>
<evidence type="ECO:0000313" key="14">
    <source>
        <dbReference type="EMBL" id="MBU9722910.1"/>
    </source>
</evidence>
<feature type="transmembrane region" description="Helical" evidence="13">
    <location>
        <begin position="286"/>
        <end position="308"/>
    </location>
</feature>
<feature type="transmembrane region" description="Helical" evidence="13">
    <location>
        <begin position="133"/>
        <end position="150"/>
    </location>
</feature>
<sequence length="455" mass="50410">MYKTETVMEKIKLLMLVMWPILVTQLGLYAMNFIDTTMSGRAGAHDLAGVAIGSSLWVPILTGINGILLALTPIISHKIGAGKRDDVSYYVTQGMYLAIAISVTVVLIGYFVLDPILAFMSLEQEVAHIAKHYLIGLILGIIPLFLYGVLRSFMDSLGQTRVTMIITLLALPINFMFNYLLIFGKLGFPQLGGIGAGYASAITYWFIFFVTVYFSVKVRPFTEFQLFKRFEAISFITWKEILLLGLPIGLTIFFETSIFSAVTLLMSTFTTEIIAAHQAALNFASIFYMVPLSIAMALTITVGFEIGANRQSDARIYSRLGIIISLIMGLVACFAIYAAREQIAILYTTDSEVALLITQFLIYSIFFQFSDAINTPIQGILRGYKDVNVPFVMALISFWLIGLPFGFVTANYTTLGPFGYWLGLILGLGVCAAFLAVRLVYVQKSFHAKKQLSET</sequence>
<evidence type="ECO:0000256" key="11">
    <source>
        <dbReference type="ARBA" id="ARBA00023136"/>
    </source>
</evidence>
<keyword evidence="6" id="KW-0050">Antiport</keyword>
<name>A0ABS6K0M2_9BACI</name>
<evidence type="ECO:0000256" key="6">
    <source>
        <dbReference type="ARBA" id="ARBA00022449"/>
    </source>
</evidence>
<evidence type="ECO:0000256" key="4">
    <source>
        <dbReference type="ARBA" id="ARBA00020268"/>
    </source>
</evidence>
<evidence type="ECO:0000256" key="1">
    <source>
        <dbReference type="ARBA" id="ARBA00003408"/>
    </source>
</evidence>
<dbReference type="PANTHER" id="PTHR43298:SF2">
    <property type="entry name" value="FMN_FAD EXPORTER YEEO-RELATED"/>
    <property type="match status" value="1"/>
</dbReference>
<dbReference type="Pfam" id="PF01554">
    <property type="entry name" value="MatE"/>
    <property type="match status" value="2"/>
</dbReference>
<accession>A0ABS6K0M2</accession>
<comment type="function">
    <text evidence="1">Multidrug efflux pump.</text>
</comment>
<reference evidence="14 15" key="1">
    <citation type="submission" date="2021-06" db="EMBL/GenBank/DDBJ databases">
        <title>Bacillus sp. RD4P76, an endophyte from a halophyte.</title>
        <authorList>
            <person name="Sun J.-Q."/>
        </authorList>
    </citation>
    <scope>NUCLEOTIDE SEQUENCE [LARGE SCALE GENOMIC DNA]</scope>
    <source>
        <strain evidence="14 15">JCM 17098</strain>
    </source>
</reference>
<feature type="transmembrane region" description="Helical" evidence="13">
    <location>
        <begin position="87"/>
        <end position="113"/>
    </location>
</feature>
<dbReference type="NCBIfam" id="TIGR00797">
    <property type="entry name" value="matE"/>
    <property type="match status" value="1"/>
</dbReference>
<feature type="transmembrane region" description="Helical" evidence="13">
    <location>
        <begin position="202"/>
        <end position="220"/>
    </location>
</feature>
<keyword evidence="5" id="KW-0813">Transport</keyword>
<keyword evidence="15" id="KW-1185">Reference proteome</keyword>
<dbReference type="EMBL" id="JAHQCR010000063">
    <property type="protein sequence ID" value="MBU9722910.1"/>
    <property type="molecule type" value="Genomic_DNA"/>
</dbReference>
<comment type="similarity">
    <text evidence="3">Belongs to the multi antimicrobial extrusion (MATE) (TC 2.A.66.1) family.</text>
</comment>
<dbReference type="InterPro" id="IPR050222">
    <property type="entry name" value="MATE_MdtK"/>
</dbReference>
<dbReference type="InterPro" id="IPR002528">
    <property type="entry name" value="MATE_fam"/>
</dbReference>
<evidence type="ECO:0000256" key="13">
    <source>
        <dbReference type="SAM" id="Phobius"/>
    </source>
</evidence>
<keyword evidence="11 13" id="KW-0472">Membrane</keyword>
<dbReference type="CDD" id="cd13131">
    <property type="entry name" value="MATE_NorM_like"/>
    <property type="match status" value="1"/>
</dbReference>
<evidence type="ECO:0000256" key="5">
    <source>
        <dbReference type="ARBA" id="ARBA00022448"/>
    </source>
</evidence>
<keyword evidence="7" id="KW-1003">Cell membrane</keyword>
<feature type="transmembrane region" description="Helical" evidence="13">
    <location>
        <begin position="345"/>
        <end position="366"/>
    </location>
</feature>
<evidence type="ECO:0000256" key="2">
    <source>
        <dbReference type="ARBA" id="ARBA00004651"/>
    </source>
</evidence>
<dbReference type="PANTHER" id="PTHR43298">
    <property type="entry name" value="MULTIDRUG RESISTANCE PROTEIN NORM-RELATED"/>
    <property type="match status" value="1"/>
</dbReference>
<evidence type="ECO:0000256" key="8">
    <source>
        <dbReference type="ARBA" id="ARBA00022692"/>
    </source>
</evidence>
<organism evidence="14 15">
    <name type="scientific">Evansella alkalicola</name>
    <dbReference type="NCBI Taxonomy" id="745819"/>
    <lineage>
        <taxon>Bacteria</taxon>
        <taxon>Bacillati</taxon>
        <taxon>Bacillota</taxon>
        <taxon>Bacilli</taxon>
        <taxon>Bacillales</taxon>
        <taxon>Bacillaceae</taxon>
        <taxon>Evansella</taxon>
    </lineage>
</organism>
<feature type="transmembrane region" description="Helical" evidence="13">
    <location>
        <begin position="12"/>
        <end position="34"/>
    </location>
</feature>
<feature type="transmembrane region" description="Helical" evidence="13">
    <location>
        <begin position="241"/>
        <end position="266"/>
    </location>
</feature>
<dbReference type="PIRSF" id="PIRSF006603">
    <property type="entry name" value="DinF"/>
    <property type="match status" value="1"/>
</dbReference>
<proteinExistence type="inferred from homology"/>
<evidence type="ECO:0000313" key="15">
    <source>
        <dbReference type="Proteomes" id="UP000790580"/>
    </source>
</evidence>
<dbReference type="Proteomes" id="UP000790580">
    <property type="component" value="Unassembled WGS sequence"/>
</dbReference>
<evidence type="ECO:0000256" key="9">
    <source>
        <dbReference type="ARBA" id="ARBA00022989"/>
    </source>
</evidence>
<evidence type="ECO:0000256" key="12">
    <source>
        <dbReference type="ARBA" id="ARBA00031636"/>
    </source>
</evidence>
<comment type="caution">
    <text evidence="14">The sequence shown here is derived from an EMBL/GenBank/DDBJ whole genome shotgun (WGS) entry which is preliminary data.</text>
</comment>
<evidence type="ECO:0000256" key="7">
    <source>
        <dbReference type="ARBA" id="ARBA00022475"/>
    </source>
</evidence>
<dbReference type="RefSeq" id="WP_088073609.1">
    <property type="nucleotide sequence ID" value="NZ_JAHQCR010000063.1"/>
</dbReference>
<feature type="transmembrane region" description="Helical" evidence="13">
    <location>
        <begin position="54"/>
        <end position="75"/>
    </location>
</feature>
<comment type="subcellular location">
    <subcellularLocation>
        <location evidence="2">Cell membrane</location>
        <topology evidence="2">Multi-pass membrane protein</topology>
    </subcellularLocation>
</comment>
<evidence type="ECO:0000256" key="3">
    <source>
        <dbReference type="ARBA" id="ARBA00010199"/>
    </source>
</evidence>
<feature type="transmembrane region" description="Helical" evidence="13">
    <location>
        <begin position="387"/>
        <end position="408"/>
    </location>
</feature>
<protein>
    <recommendedName>
        <fullName evidence="4">Probable multidrug resistance protein NorM</fullName>
    </recommendedName>
    <alternativeName>
        <fullName evidence="12">Multidrug-efflux transporter</fullName>
    </alternativeName>
</protein>
<gene>
    <name evidence="14" type="ORF">KS407_15945</name>
</gene>
<keyword evidence="10" id="KW-0406">Ion transport</keyword>
<keyword evidence="8 13" id="KW-0812">Transmembrane</keyword>
<feature type="transmembrane region" description="Helical" evidence="13">
    <location>
        <begin position="320"/>
        <end position="339"/>
    </location>
</feature>
<dbReference type="InterPro" id="IPR048279">
    <property type="entry name" value="MdtK-like"/>
</dbReference>
<feature type="transmembrane region" description="Helical" evidence="13">
    <location>
        <begin position="162"/>
        <end position="182"/>
    </location>
</feature>
<feature type="transmembrane region" description="Helical" evidence="13">
    <location>
        <begin position="420"/>
        <end position="441"/>
    </location>
</feature>